<protein>
    <recommendedName>
        <fullName evidence="2">NB-ARC domain-containing protein</fullName>
    </recommendedName>
</protein>
<dbReference type="Pfam" id="PF00931">
    <property type="entry name" value="NB-ARC"/>
    <property type="match status" value="1"/>
</dbReference>
<evidence type="ECO:0000256" key="1">
    <source>
        <dbReference type="ARBA" id="ARBA00022821"/>
    </source>
</evidence>
<dbReference type="PANTHER" id="PTHR36766">
    <property type="entry name" value="PLANT BROAD-SPECTRUM MILDEW RESISTANCE PROTEIN RPW8"/>
    <property type="match status" value="1"/>
</dbReference>
<dbReference type="Gene3D" id="1.10.8.430">
    <property type="entry name" value="Helical domain of apoptotic protease-activating factors"/>
    <property type="match status" value="1"/>
</dbReference>
<dbReference type="InterPro" id="IPR042197">
    <property type="entry name" value="Apaf_helical"/>
</dbReference>
<sequence length="310" mass="35565">MDDVLDEWKTWIQTSQLQHGPDPLKNKVLSFFRCICFTTSDVGLLHVVGGRIREIKQRLDDIATDKVRYQLNSTDRSEKHVERYVTTSFIDTHEVKGRKEEKDKVKSKLFSGASKLHIISLVGMGGIGKTTLAKLIYNDNDIQDHFEEKIWVCVSEPFDEMRIAKAILESLRGSSTHDFRELENILKEIRAILYEKRFLLVLDDVWNENPNKWKELKHSLTCGLLGSTILITTRKERVALIMGCNNESIHKLGLLNSEQCWSIIRQIAFVNGEHDKLERIGKKIAYKCKGLPLAATTLGGLLRFKKSIKE</sequence>
<feature type="domain" description="NB-ARC" evidence="2">
    <location>
        <begin position="99"/>
        <end position="270"/>
    </location>
</feature>
<dbReference type="AlphaFoldDB" id="A0AAV8U3C1"/>
<dbReference type="InterPro" id="IPR002182">
    <property type="entry name" value="NB-ARC"/>
</dbReference>
<proteinExistence type="predicted"/>
<dbReference type="PRINTS" id="PR00364">
    <property type="entry name" value="DISEASERSIST"/>
</dbReference>
<keyword evidence="4" id="KW-1185">Reference proteome</keyword>
<accession>A0AAV8U3C1</accession>
<comment type="caution">
    <text evidence="3">The sequence shown here is derived from an EMBL/GenBank/DDBJ whole genome shotgun (WGS) entry which is preliminary data.</text>
</comment>
<name>A0AAV8U3C1_9ROSI</name>
<evidence type="ECO:0000259" key="2">
    <source>
        <dbReference type="Pfam" id="PF00931"/>
    </source>
</evidence>
<dbReference type="InterPro" id="IPR027417">
    <property type="entry name" value="P-loop_NTPase"/>
</dbReference>
<dbReference type="SUPFAM" id="SSF52540">
    <property type="entry name" value="P-loop containing nucleoside triphosphate hydrolases"/>
    <property type="match status" value="1"/>
</dbReference>
<gene>
    <name evidence="3" type="ORF">K2173_027921</name>
</gene>
<dbReference type="GO" id="GO:0043531">
    <property type="term" value="F:ADP binding"/>
    <property type="evidence" value="ECO:0007669"/>
    <property type="project" value="InterPro"/>
</dbReference>
<dbReference type="PANTHER" id="PTHR36766:SF45">
    <property type="entry name" value="NB-ARC DOMAIN-CONTAINING PROTEIN"/>
    <property type="match status" value="1"/>
</dbReference>
<organism evidence="3 4">
    <name type="scientific">Erythroxylum novogranatense</name>
    <dbReference type="NCBI Taxonomy" id="1862640"/>
    <lineage>
        <taxon>Eukaryota</taxon>
        <taxon>Viridiplantae</taxon>
        <taxon>Streptophyta</taxon>
        <taxon>Embryophyta</taxon>
        <taxon>Tracheophyta</taxon>
        <taxon>Spermatophyta</taxon>
        <taxon>Magnoliopsida</taxon>
        <taxon>eudicotyledons</taxon>
        <taxon>Gunneridae</taxon>
        <taxon>Pentapetalae</taxon>
        <taxon>rosids</taxon>
        <taxon>fabids</taxon>
        <taxon>Malpighiales</taxon>
        <taxon>Erythroxylaceae</taxon>
        <taxon>Erythroxylum</taxon>
    </lineage>
</organism>
<dbReference type="EMBL" id="JAIWQS010000002">
    <property type="protein sequence ID" value="KAJ8772744.1"/>
    <property type="molecule type" value="Genomic_DNA"/>
</dbReference>
<evidence type="ECO:0000313" key="3">
    <source>
        <dbReference type="EMBL" id="KAJ8772744.1"/>
    </source>
</evidence>
<dbReference type="FunFam" id="3.40.50.300:FF:001091">
    <property type="entry name" value="Probable disease resistance protein At1g61300"/>
    <property type="match status" value="1"/>
</dbReference>
<keyword evidence="1" id="KW-0611">Plant defense</keyword>
<dbReference type="Gene3D" id="3.40.50.300">
    <property type="entry name" value="P-loop containing nucleotide triphosphate hydrolases"/>
    <property type="match status" value="1"/>
</dbReference>
<dbReference type="GO" id="GO:0006952">
    <property type="term" value="P:defense response"/>
    <property type="evidence" value="ECO:0007669"/>
    <property type="project" value="UniProtKB-KW"/>
</dbReference>
<dbReference type="Proteomes" id="UP001159364">
    <property type="component" value="Linkage Group LG02"/>
</dbReference>
<reference evidence="3 4" key="1">
    <citation type="submission" date="2021-09" db="EMBL/GenBank/DDBJ databases">
        <title>Genomic insights and catalytic innovation underlie evolution of tropane alkaloids biosynthesis.</title>
        <authorList>
            <person name="Wang Y.-J."/>
            <person name="Tian T."/>
            <person name="Huang J.-P."/>
            <person name="Huang S.-X."/>
        </authorList>
    </citation>
    <scope>NUCLEOTIDE SEQUENCE [LARGE SCALE GENOMIC DNA]</scope>
    <source>
        <strain evidence="3">KIB-2018</strain>
        <tissue evidence="3">Leaf</tissue>
    </source>
</reference>
<evidence type="ECO:0000313" key="4">
    <source>
        <dbReference type="Proteomes" id="UP001159364"/>
    </source>
</evidence>